<keyword evidence="3" id="KW-1185">Reference proteome</keyword>
<accession>A0A9Q3DU93</accession>
<feature type="compositionally biased region" description="Polar residues" evidence="1">
    <location>
        <begin position="1"/>
        <end position="12"/>
    </location>
</feature>
<dbReference type="AlphaFoldDB" id="A0A9Q3DU93"/>
<proteinExistence type="predicted"/>
<evidence type="ECO:0000256" key="1">
    <source>
        <dbReference type="SAM" id="MobiDB-lite"/>
    </source>
</evidence>
<reference evidence="2" key="1">
    <citation type="submission" date="2021-03" db="EMBL/GenBank/DDBJ databases">
        <title>Draft genome sequence of rust myrtle Austropuccinia psidii MF-1, a brazilian biotype.</title>
        <authorList>
            <person name="Quecine M.C."/>
            <person name="Pachon D.M.R."/>
            <person name="Bonatelli M.L."/>
            <person name="Correr F.H."/>
            <person name="Franceschini L.M."/>
            <person name="Leite T.F."/>
            <person name="Margarido G.R.A."/>
            <person name="Almeida C.A."/>
            <person name="Ferrarezi J.A."/>
            <person name="Labate C.A."/>
        </authorList>
    </citation>
    <scope>NUCLEOTIDE SEQUENCE</scope>
    <source>
        <strain evidence="2">MF-1</strain>
    </source>
</reference>
<gene>
    <name evidence="2" type="ORF">O181_047997</name>
</gene>
<organism evidence="2 3">
    <name type="scientific">Austropuccinia psidii MF-1</name>
    <dbReference type="NCBI Taxonomy" id="1389203"/>
    <lineage>
        <taxon>Eukaryota</taxon>
        <taxon>Fungi</taxon>
        <taxon>Dikarya</taxon>
        <taxon>Basidiomycota</taxon>
        <taxon>Pucciniomycotina</taxon>
        <taxon>Pucciniomycetes</taxon>
        <taxon>Pucciniales</taxon>
        <taxon>Sphaerophragmiaceae</taxon>
        <taxon>Austropuccinia</taxon>
    </lineage>
</organism>
<feature type="region of interest" description="Disordered" evidence="1">
    <location>
        <begin position="1"/>
        <end position="36"/>
    </location>
</feature>
<comment type="caution">
    <text evidence="2">The sequence shown here is derived from an EMBL/GenBank/DDBJ whole genome shotgun (WGS) entry which is preliminary data.</text>
</comment>
<evidence type="ECO:0000313" key="3">
    <source>
        <dbReference type="Proteomes" id="UP000765509"/>
    </source>
</evidence>
<protein>
    <submittedName>
        <fullName evidence="2">Uncharacterized protein</fullName>
    </submittedName>
</protein>
<name>A0A9Q3DU93_9BASI</name>
<sequence length="118" mass="13896">MPRLSTPFSHISSPVKPKEEIPNPSMTDLIHQDNNPVSMKEVPQLKEWPTFTGEGEYDHMSCIKKIDMFQEYYAIPDELITERLHSLFEKSAKSWYYGIRQTNSKNTWSWCKNEIITK</sequence>
<dbReference type="Proteomes" id="UP000765509">
    <property type="component" value="Unassembled WGS sequence"/>
</dbReference>
<dbReference type="EMBL" id="AVOT02020235">
    <property type="protein sequence ID" value="MBW0508282.1"/>
    <property type="molecule type" value="Genomic_DNA"/>
</dbReference>
<evidence type="ECO:0000313" key="2">
    <source>
        <dbReference type="EMBL" id="MBW0508282.1"/>
    </source>
</evidence>